<dbReference type="RefSeq" id="WP_238075246.1">
    <property type="nucleotide sequence ID" value="NZ_JAKNJB010000056.1"/>
</dbReference>
<name>A0ABS9MDZ9_9FIRM</name>
<evidence type="ECO:0000259" key="6">
    <source>
        <dbReference type="Pfam" id="PF08240"/>
    </source>
</evidence>
<evidence type="ECO:0000313" key="7">
    <source>
        <dbReference type="EMBL" id="MCG4529039.1"/>
    </source>
</evidence>
<dbReference type="InterPro" id="IPR036291">
    <property type="entry name" value="NAD(P)-bd_dom_sf"/>
</dbReference>
<dbReference type="PANTHER" id="PTHR43401:SF2">
    <property type="entry name" value="L-THREONINE 3-DEHYDROGENASE"/>
    <property type="match status" value="1"/>
</dbReference>
<protein>
    <submittedName>
        <fullName evidence="7">Alcohol dehydrogenase catalytic domain-containing protein</fullName>
    </submittedName>
</protein>
<evidence type="ECO:0000256" key="2">
    <source>
        <dbReference type="ARBA" id="ARBA00022833"/>
    </source>
</evidence>
<sequence>MRGLITNGKGNIQLVNDIPLPKISDYTAIVKTLACGICNGTDMKLVDGHLHGHDTYPAILGHESVGEIVELGKRVRNLHCGDRILRTKVIDTGNYASLYGGFTEYGLAFDYKAMVEDGVPVDQDLISQQIVPPTIEPAEAVMLITLKEVCSAWHRLGFYAGARVAVAGDGPVGVALGHLAKLMGASFVAICGHHTDRLERAAKWGADLIVNTRCANFEEEIKKRCDSLDFFVDGVGRCELISQGLALIKNEGVIGLYGIGIETNKSVRWYAGPYNWKLQAVQFPIATLEAEVHDQVLDYVQSGKLILQDYVTHVYPVEEYKTAFDMVLARKGMKVVLSF</sequence>
<feature type="domain" description="Alcohol dehydrogenase-like C-terminal" evidence="5">
    <location>
        <begin position="171"/>
        <end position="266"/>
    </location>
</feature>
<dbReference type="InterPro" id="IPR050129">
    <property type="entry name" value="Zn_alcohol_dh"/>
</dbReference>
<comment type="cofactor">
    <cofactor evidence="4">
        <name>Zn(2+)</name>
        <dbReference type="ChEBI" id="CHEBI:29105"/>
    </cofactor>
</comment>
<dbReference type="PANTHER" id="PTHR43401">
    <property type="entry name" value="L-THREONINE 3-DEHYDROGENASE"/>
    <property type="match status" value="1"/>
</dbReference>
<dbReference type="PROSITE" id="PS00059">
    <property type="entry name" value="ADH_ZINC"/>
    <property type="match status" value="1"/>
</dbReference>
<dbReference type="Pfam" id="PF08240">
    <property type="entry name" value="ADH_N"/>
    <property type="match status" value="1"/>
</dbReference>
<dbReference type="InterPro" id="IPR013149">
    <property type="entry name" value="ADH-like_C"/>
</dbReference>
<dbReference type="InterPro" id="IPR013154">
    <property type="entry name" value="ADH-like_N"/>
</dbReference>
<comment type="similarity">
    <text evidence="4">Belongs to the zinc-containing alcohol dehydrogenase family.</text>
</comment>
<dbReference type="Gene3D" id="3.40.50.720">
    <property type="entry name" value="NAD(P)-binding Rossmann-like Domain"/>
    <property type="match status" value="1"/>
</dbReference>
<dbReference type="InterPro" id="IPR011032">
    <property type="entry name" value="GroES-like_sf"/>
</dbReference>
<accession>A0ABS9MDZ9</accession>
<comment type="caution">
    <text evidence="7">The sequence shown here is derived from an EMBL/GenBank/DDBJ whole genome shotgun (WGS) entry which is preliminary data.</text>
</comment>
<gene>
    <name evidence="7" type="ORF">L0P79_18555</name>
</gene>
<keyword evidence="1 4" id="KW-0479">Metal-binding</keyword>
<evidence type="ECO:0000256" key="3">
    <source>
        <dbReference type="ARBA" id="ARBA00023002"/>
    </source>
</evidence>
<dbReference type="Gene3D" id="3.90.180.10">
    <property type="entry name" value="Medium-chain alcohol dehydrogenases, catalytic domain"/>
    <property type="match status" value="1"/>
</dbReference>
<evidence type="ECO:0000256" key="1">
    <source>
        <dbReference type="ARBA" id="ARBA00022723"/>
    </source>
</evidence>
<keyword evidence="2 4" id="KW-0862">Zinc</keyword>
<dbReference type="Pfam" id="PF00107">
    <property type="entry name" value="ADH_zinc_N"/>
    <property type="match status" value="1"/>
</dbReference>
<keyword evidence="8" id="KW-1185">Reference proteome</keyword>
<keyword evidence="3" id="KW-0560">Oxidoreductase</keyword>
<proteinExistence type="inferred from homology"/>
<evidence type="ECO:0000259" key="5">
    <source>
        <dbReference type="Pfam" id="PF00107"/>
    </source>
</evidence>
<feature type="domain" description="Alcohol dehydrogenase-like N-terminal" evidence="6">
    <location>
        <begin position="27"/>
        <end position="106"/>
    </location>
</feature>
<evidence type="ECO:0000256" key="4">
    <source>
        <dbReference type="RuleBase" id="RU361277"/>
    </source>
</evidence>
<reference evidence="7 8" key="1">
    <citation type="submission" date="2022-01" db="EMBL/GenBank/DDBJ databases">
        <title>Collection of gut derived symbiotic bacterial strains cultured from healthy donors.</title>
        <authorList>
            <person name="Lin H."/>
            <person name="Kohout C."/>
            <person name="Waligurski E."/>
            <person name="Pamer E.G."/>
        </authorList>
    </citation>
    <scope>NUCLEOTIDE SEQUENCE [LARGE SCALE GENOMIC DNA]</scope>
    <source>
        <strain evidence="7 8">DFI.3.7</strain>
    </source>
</reference>
<dbReference type="SUPFAM" id="SSF50129">
    <property type="entry name" value="GroES-like"/>
    <property type="match status" value="1"/>
</dbReference>
<dbReference type="Proteomes" id="UP001200313">
    <property type="component" value="Unassembled WGS sequence"/>
</dbReference>
<dbReference type="SUPFAM" id="SSF51735">
    <property type="entry name" value="NAD(P)-binding Rossmann-fold domains"/>
    <property type="match status" value="1"/>
</dbReference>
<evidence type="ECO:0000313" key="8">
    <source>
        <dbReference type="Proteomes" id="UP001200313"/>
    </source>
</evidence>
<dbReference type="EMBL" id="JAKNJB010000056">
    <property type="protein sequence ID" value="MCG4529039.1"/>
    <property type="molecule type" value="Genomic_DNA"/>
</dbReference>
<dbReference type="InterPro" id="IPR002328">
    <property type="entry name" value="ADH_Zn_CS"/>
</dbReference>
<organism evidence="7 8">
    <name type="scientific">Intestinimonas massiliensis</name>
    <name type="common">ex Afouda et al. 2020</name>
    <dbReference type="NCBI Taxonomy" id="1673721"/>
    <lineage>
        <taxon>Bacteria</taxon>
        <taxon>Bacillati</taxon>
        <taxon>Bacillota</taxon>
        <taxon>Clostridia</taxon>
        <taxon>Eubacteriales</taxon>
        <taxon>Intestinimonas</taxon>
    </lineage>
</organism>